<dbReference type="EMBL" id="BKBQ01000011">
    <property type="protein sequence ID" value="GEQ54106.1"/>
    <property type="molecule type" value="Genomic_DNA"/>
</dbReference>
<proteinExistence type="predicted"/>
<dbReference type="GO" id="GO:0097367">
    <property type="term" value="F:carbohydrate derivative binding"/>
    <property type="evidence" value="ECO:0007669"/>
    <property type="project" value="InterPro"/>
</dbReference>
<dbReference type="SUPFAM" id="SSF52794">
    <property type="entry name" value="PTS system IIB component-like"/>
    <property type="match status" value="1"/>
</dbReference>
<dbReference type="Proteomes" id="UP000886597">
    <property type="component" value="Unassembled WGS sequence"/>
</dbReference>
<dbReference type="Pfam" id="PF02302">
    <property type="entry name" value="PTS_IIB"/>
    <property type="match status" value="1"/>
</dbReference>
<dbReference type="CDD" id="cd05006">
    <property type="entry name" value="SIS_GmhA"/>
    <property type="match status" value="1"/>
</dbReference>
<evidence type="ECO:0000313" key="4">
    <source>
        <dbReference type="EMBL" id="GEQ49028.1"/>
    </source>
</evidence>
<protein>
    <recommendedName>
        <fullName evidence="8">Phosphoheptose isomerase</fullName>
    </recommendedName>
</protein>
<dbReference type="InterPro" id="IPR036095">
    <property type="entry name" value="PTS_EIIB-like_sf"/>
</dbReference>
<accession>A0AAN4RJQ0</accession>
<evidence type="ECO:0000256" key="1">
    <source>
        <dbReference type="ARBA" id="ARBA00022679"/>
    </source>
</evidence>
<dbReference type="PROSITE" id="PS51464">
    <property type="entry name" value="SIS"/>
    <property type="match status" value="1"/>
</dbReference>
<dbReference type="Pfam" id="PF13580">
    <property type="entry name" value="SIS_2"/>
    <property type="match status" value="1"/>
</dbReference>
<reference evidence="5" key="2">
    <citation type="journal article" date="2020" name="Int. Dairy J.">
        <title>Lactic acid bacterial diversity in Brie cheese focusing on salt concentration and pH of isolation medium and characterisation of halophilic and alkaliphilic lactic acid bacterial isolates.</title>
        <authorList>
            <person name="Unno R."/>
            <person name="Matsutani M."/>
            <person name="Suzuki T."/>
            <person name="Kodama K."/>
            <person name="Matsushita H."/>
            <person name="Yamasato K."/>
            <person name="Koizumi Y."/>
            <person name="Ishikawa M."/>
        </authorList>
    </citation>
    <scope>NUCLEOTIDE SEQUENCE</scope>
    <source>
        <strain evidence="5">7C1</strain>
        <strain evidence="4">8C4</strain>
    </source>
</reference>
<feature type="domain" description="PTS EIIB type-2" evidence="2">
    <location>
        <begin position="198"/>
        <end position="286"/>
    </location>
</feature>
<dbReference type="Gene3D" id="3.40.50.10490">
    <property type="entry name" value="Glucose-6-phosphate isomerase like protein, domain 1"/>
    <property type="match status" value="1"/>
</dbReference>
<reference evidence="5" key="1">
    <citation type="submission" date="2019-08" db="EMBL/GenBank/DDBJ databases">
        <authorList>
            <person name="Ishikawa M."/>
            <person name="Suzuki T."/>
            <person name="Matsutani M."/>
        </authorList>
    </citation>
    <scope>NUCLEOTIDE SEQUENCE</scope>
    <source>
        <strain evidence="5">7C1</strain>
        <strain evidence="4">8C4</strain>
    </source>
</reference>
<dbReference type="InterPro" id="IPR050099">
    <property type="entry name" value="SIS_GmhA/DiaA_subfam"/>
</dbReference>
<dbReference type="EMBL" id="BKBO01000010">
    <property type="protein sequence ID" value="GEQ49028.1"/>
    <property type="molecule type" value="Genomic_DNA"/>
</dbReference>
<dbReference type="InterPro" id="IPR046348">
    <property type="entry name" value="SIS_dom_sf"/>
</dbReference>
<dbReference type="RefSeq" id="WP_234751749.1">
    <property type="nucleotide sequence ID" value="NZ_BKBO01000010.1"/>
</dbReference>
<gene>
    <name evidence="4" type="ORF">TK11N_08800</name>
    <name evidence="5" type="ORF">TK2N_09500</name>
</gene>
<evidence type="ECO:0008006" key="8">
    <source>
        <dbReference type="Google" id="ProtNLM"/>
    </source>
</evidence>
<keyword evidence="1" id="KW-0808">Transferase</keyword>
<dbReference type="Gene3D" id="3.40.50.2300">
    <property type="match status" value="1"/>
</dbReference>
<feature type="domain" description="SIS" evidence="3">
    <location>
        <begin position="32"/>
        <end position="191"/>
    </location>
</feature>
<evidence type="ECO:0000313" key="6">
    <source>
        <dbReference type="Proteomes" id="UP000886597"/>
    </source>
</evidence>
<dbReference type="PANTHER" id="PTHR30390:SF6">
    <property type="entry name" value="DNAA INITIATOR-ASSOCIATING PROTEIN DIAA"/>
    <property type="match status" value="1"/>
</dbReference>
<dbReference type="AlphaFoldDB" id="A0AAN4RJQ0"/>
<evidence type="ECO:0000313" key="5">
    <source>
        <dbReference type="EMBL" id="GEQ54106.1"/>
    </source>
</evidence>
<dbReference type="PROSITE" id="PS51099">
    <property type="entry name" value="PTS_EIIB_TYPE_2"/>
    <property type="match status" value="1"/>
</dbReference>
<dbReference type="GO" id="GO:1901135">
    <property type="term" value="P:carbohydrate derivative metabolic process"/>
    <property type="evidence" value="ECO:0007669"/>
    <property type="project" value="InterPro"/>
</dbReference>
<name>A0AAN4RJQ0_9ENTE</name>
<keyword evidence="7" id="KW-1185">Reference proteome</keyword>
<dbReference type="InterPro" id="IPR001347">
    <property type="entry name" value="SIS_dom"/>
</dbReference>
<dbReference type="Proteomes" id="UP000886607">
    <property type="component" value="Unassembled WGS sequence"/>
</dbReference>
<dbReference type="GO" id="GO:0009401">
    <property type="term" value="P:phosphoenolpyruvate-dependent sugar phosphotransferase system"/>
    <property type="evidence" value="ECO:0007669"/>
    <property type="project" value="InterPro"/>
</dbReference>
<evidence type="ECO:0000259" key="2">
    <source>
        <dbReference type="PROSITE" id="PS51099"/>
    </source>
</evidence>
<dbReference type="PANTHER" id="PTHR30390">
    <property type="entry name" value="SEDOHEPTULOSE 7-PHOSPHATE ISOMERASE / DNAA INITIATOR-ASSOCIATING FACTOR FOR REPLICATION INITIATION"/>
    <property type="match status" value="1"/>
</dbReference>
<comment type="caution">
    <text evidence="5">The sequence shown here is derived from an EMBL/GenBank/DDBJ whole genome shotgun (WGS) entry which is preliminary data.</text>
</comment>
<evidence type="ECO:0000259" key="3">
    <source>
        <dbReference type="PROSITE" id="PS51464"/>
    </source>
</evidence>
<sequence length="286" mass="30965">MNYQTEFNNRITALQNASDTKIEQMEQIAEILTKALKNGNKILTAGNGGSAANAQHITGDVVGRYKIERKAFAGVTLSVDPSVMTATGNDYGYEEVFARQVEGIGNKGDILIVMSSSAASPNLLQALKKAREMDICTVAVLGNNGGSLKEWTDDCIDFPFKDSDLFEEIAMSIFHIVLMQVEENLVNNKKKFKEETQMKILTVCGMGSGSSLILKMNIDSILEEENIKGDVEACDLGSVGGNTADLIVSTAELESQLSDVDVDKVFVNNVVDKDAIKDAVLPKLKS</sequence>
<dbReference type="CDD" id="cd05563">
    <property type="entry name" value="PTS_IIB_ascorbate"/>
    <property type="match status" value="1"/>
</dbReference>
<dbReference type="GO" id="GO:0008982">
    <property type="term" value="F:protein-N(PI)-phosphohistidine-sugar phosphotransferase activity"/>
    <property type="evidence" value="ECO:0007669"/>
    <property type="project" value="InterPro"/>
</dbReference>
<dbReference type="InterPro" id="IPR035461">
    <property type="entry name" value="GmhA/DiaA"/>
</dbReference>
<evidence type="ECO:0000313" key="7">
    <source>
        <dbReference type="Proteomes" id="UP000886607"/>
    </source>
</evidence>
<organism evidence="5 6">
    <name type="scientific">Tetragenococcus koreensis</name>
    <dbReference type="NCBI Taxonomy" id="290335"/>
    <lineage>
        <taxon>Bacteria</taxon>
        <taxon>Bacillati</taxon>
        <taxon>Bacillota</taxon>
        <taxon>Bacilli</taxon>
        <taxon>Lactobacillales</taxon>
        <taxon>Enterococcaceae</taxon>
        <taxon>Tetragenococcus</taxon>
    </lineage>
</organism>
<dbReference type="InterPro" id="IPR003501">
    <property type="entry name" value="PTS_EIIB_2/3"/>
</dbReference>
<dbReference type="InterPro" id="IPR013011">
    <property type="entry name" value="PTS_EIIB_2"/>
</dbReference>
<dbReference type="SUPFAM" id="SSF53697">
    <property type="entry name" value="SIS domain"/>
    <property type="match status" value="1"/>
</dbReference>